<dbReference type="Proteomes" id="UP000276568">
    <property type="component" value="Unassembled WGS sequence"/>
</dbReference>
<dbReference type="PANTHER" id="PTHR34979:SF1">
    <property type="entry name" value="INNER MEMBRANE PROTEIN YGAZ"/>
    <property type="match status" value="1"/>
</dbReference>
<accession>A0A3N0I1Y8</accession>
<comment type="caution">
    <text evidence="9">The sequence shown here is derived from an EMBL/GenBank/DDBJ whole genome shotgun (WGS) entry which is preliminary data.</text>
</comment>
<evidence type="ECO:0000313" key="10">
    <source>
        <dbReference type="Proteomes" id="UP000276568"/>
    </source>
</evidence>
<dbReference type="GO" id="GO:0005886">
    <property type="term" value="C:plasma membrane"/>
    <property type="evidence" value="ECO:0007669"/>
    <property type="project" value="UniProtKB-SubCell"/>
</dbReference>
<dbReference type="EMBL" id="RJQC01000001">
    <property type="protein sequence ID" value="RNM31015.1"/>
    <property type="molecule type" value="Genomic_DNA"/>
</dbReference>
<protein>
    <submittedName>
        <fullName evidence="9">Branched-chain amino acid ABC transporter permease</fullName>
    </submittedName>
</protein>
<evidence type="ECO:0000256" key="1">
    <source>
        <dbReference type="ARBA" id="ARBA00004651"/>
    </source>
</evidence>
<keyword evidence="6 8" id="KW-1133">Transmembrane helix</keyword>
<organism evidence="9 10">
    <name type="scientific">Absicoccus porci</name>
    <dbReference type="NCBI Taxonomy" id="2486576"/>
    <lineage>
        <taxon>Bacteria</taxon>
        <taxon>Bacillati</taxon>
        <taxon>Bacillota</taxon>
        <taxon>Erysipelotrichia</taxon>
        <taxon>Erysipelotrichales</taxon>
        <taxon>Erysipelotrichaceae</taxon>
        <taxon>Absicoccus</taxon>
    </lineage>
</organism>
<feature type="transmembrane region" description="Helical" evidence="8">
    <location>
        <begin position="183"/>
        <end position="201"/>
    </location>
</feature>
<evidence type="ECO:0000256" key="3">
    <source>
        <dbReference type="ARBA" id="ARBA00022448"/>
    </source>
</evidence>
<evidence type="ECO:0000256" key="2">
    <source>
        <dbReference type="ARBA" id="ARBA00010735"/>
    </source>
</evidence>
<dbReference type="AlphaFoldDB" id="A0A3N0I1Y8"/>
<dbReference type="OrthoDB" id="3177005at2"/>
<evidence type="ECO:0000313" key="9">
    <source>
        <dbReference type="EMBL" id="RNM31015.1"/>
    </source>
</evidence>
<evidence type="ECO:0000256" key="7">
    <source>
        <dbReference type="ARBA" id="ARBA00023136"/>
    </source>
</evidence>
<dbReference type="PANTHER" id="PTHR34979">
    <property type="entry name" value="INNER MEMBRANE PROTEIN YGAZ"/>
    <property type="match status" value="1"/>
</dbReference>
<sequence>MNKRTAFQTGLVDAIPIMLGYFAVGFSLGIAAKNAGLNSLQGFFISFFCNASAGEYVAFTVIAAHATYLEMVIATLITNARYFLMSASLAQRLDANTSLFHRLLIAYDVTDELFGIGIAKIHTYGPYYMYGAYSVALPGWAFGTMFGVIAGNILPSHIVTALGVALYGMFLAVIIPATKKDHIVRYVVIVSFIASWLWDQFLPSDSTKTIILTLLISTLAACLFPRKETS</sequence>
<feature type="transmembrane region" description="Helical" evidence="8">
    <location>
        <begin position="127"/>
        <end position="150"/>
    </location>
</feature>
<evidence type="ECO:0000256" key="4">
    <source>
        <dbReference type="ARBA" id="ARBA00022475"/>
    </source>
</evidence>
<dbReference type="RefSeq" id="WP_128519196.1">
    <property type="nucleotide sequence ID" value="NZ_RJQC01000001.1"/>
</dbReference>
<name>A0A3N0I1Y8_9FIRM</name>
<proteinExistence type="inferred from homology"/>
<feature type="transmembrane region" description="Helical" evidence="8">
    <location>
        <begin position="12"/>
        <end position="32"/>
    </location>
</feature>
<keyword evidence="5 8" id="KW-0812">Transmembrane</keyword>
<comment type="subcellular location">
    <subcellularLocation>
        <location evidence="1">Cell membrane</location>
        <topology evidence="1">Multi-pass membrane protein</topology>
    </subcellularLocation>
</comment>
<keyword evidence="3" id="KW-0813">Transport</keyword>
<feature type="transmembrane region" description="Helical" evidence="8">
    <location>
        <begin position="56"/>
        <end position="77"/>
    </location>
</feature>
<dbReference type="GO" id="GO:1903785">
    <property type="term" value="P:L-valine transmembrane transport"/>
    <property type="evidence" value="ECO:0007669"/>
    <property type="project" value="TreeGrafter"/>
</dbReference>
<keyword evidence="7 8" id="KW-0472">Membrane</keyword>
<feature type="transmembrane region" description="Helical" evidence="8">
    <location>
        <begin position="156"/>
        <end position="176"/>
    </location>
</feature>
<feature type="transmembrane region" description="Helical" evidence="8">
    <location>
        <begin position="207"/>
        <end position="224"/>
    </location>
</feature>
<evidence type="ECO:0000256" key="6">
    <source>
        <dbReference type="ARBA" id="ARBA00022989"/>
    </source>
</evidence>
<evidence type="ECO:0000256" key="5">
    <source>
        <dbReference type="ARBA" id="ARBA00022692"/>
    </source>
</evidence>
<keyword evidence="10" id="KW-1185">Reference proteome</keyword>
<dbReference type="InterPro" id="IPR011606">
    <property type="entry name" value="Brnchd-chn_aa_trnsp_permease"/>
</dbReference>
<comment type="similarity">
    <text evidence="2">Belongs to the AzlC family.</text>
</comment>
<evidence type="ECO:0000256" key="8">
    <source>
        <dbReference type="SAM" id="Phobius"/>
    </source>
</evidence>
<keyword evidence="4" id="KW-1003">Cell membrane</keyword>
<dbReference type="Pfam" id="PF03591">
    <property type="entry name" value="AzlC"/>
    <property type="match status" value="1"/>
</dbReference>
<reference evidence="9 10" key="1">
    <citation type="submission" date="2018-11" db="EMBL/GenBank/DDBJ databases">
        <title>Clostridium sp. nov., a member of the family Erysipelotrichaceae isolated from pig faeces.</title>
        <authorList>
            <person name="Chang Y.-H."/>
        </authorList>
    </citation>
    <scope>NUCLEOTIDE SEQUENCE [LARGE SCALE GENOMIC DNA]</scope>
    <source>
        <strain evidence="9 10">YH-panp20</strain>
    </source>
</reference>
<gene>
    <name evidence="9" type="ORF">EDX97_00100</name>
</gene>